<dbReference type="GO" id="GO:0045892">
    <property type="term" value="P:negative regulation of DNA-templated transcription"/>
    <property type="evidence" value="ECO:0007669"/>
    <property type="project" value="TreeGrafter"/>
</dbReference>
<proteinExistence type="inferred from homology"/>
<evidence type="ECO:0000256" key="2">
    <source>
        <dbReference type="ARBA" id="ARBA00022491"/>
    </source>
</evidence>
<dbReference type="GO" id="GO:0000976">
    <property type="term" value="F:transcription cis-regulatory region binding"/>
    <property type="evidence" value="ECO:0007669"/>
    <property type="project" value="TreeGrafter"/>
</dbReference>
<protein>
    <submittedName>
        <fullName evidence="8">Transcriptional repressor</fullName>
    </submittedName>
</protein>
<feature type="binding site" evidence="7">
    <location>
        <position position="80"/>
    </location>
    <ligand>
        <name>Zn(2+)</name>
        <dbReference type="ChEBI" id="CHEBI:29105"/>
    </ligand>
</feature>
<keyword evidence="7" id="KW-0479">Metal-binding</keyword>
<dbReference type="GO" id="GO:1900376">
    <property type="term" value="P:regulation of secondary metabolite biosynthetic process"/>
    <property type="evidence" value="ECO:0007669"/>
    <property type="project" value="TreeGrafter"/>
</dbReference>
<dbReference type="InterPro" id="IPR036388">
    <property type="entry name" value="WH-like_DNA-bd_sf"/>
</dbReference>
<keyword evidence="6" id="KW-0804">Transcription</keyword>
<keyword evidence="3 7" id="KW-0862">Zinc</keyword>
<organism evidence="8 9">
    <name type="scientific">Candidatus Scatosoma pullistercoris</name>
    <dbReference type="NCBI Taxonomy" id="2840934"/>
    <lineage>
        <taxon>Bacteria</taxon>
        <taxon>Bacillati</taxon>
        <taxon>Bacillota</taxon>
        <taxon>Clostridia</taxon>
        <taxon>Candidatus Scatosoma</taxon>
    </lineage>
</organism>
<dbReference type="Gene3D" id="3.30.1490.190">
    <property type="match status" value="1"/>
</dbReference>
<keyword evidence="2" id="KW-0678">Repressor</keyword>
<dbReference type="SUPFAM" id="SSF46785">
    <property type="entry name" value="Winged helix' DNA-binding domain"/>
    <property type="match status" value="1"/>
</dbReference>
<dbReference type="EMBL" id="DVMZ01000029">
    <property type="protein sequence ID" value="HIU58679.1"/>
    <property type="molecule type" value="Genomic_DNA"/>
</dbReference>
<evidence type="ECO:0000313" key="8">
    <source>
        <dbReference type="EMBL" id="HIU58679.1"/>
    </source>
</evidence>
<feature type="binding site" evidence="7">
    <location>
        <position position="123"/>
    </location>
    <ligand>
        <name>Zn(2+)</name>
        <dbReference type="ChEBI" id="CHEBI:29105"/>
    </ligand>
</feature>
<dbReference type="Pfam" id="PF01475">
    <property type="entry name" value="FUR"/>
    <property type="match status" value="1"/>
</dbReference>
<name>A0A9D1MEG3_9FIRM</name>
<evidence type="ECO:0000256" key="4">
    <source>
        <dbReference type="ARBA" id="ARBA00023015"/>
    </source>
</evidence>
<dbReference type="Proteomes" id="UP000824081">
    <property type="component" value="Unassembled WGS sequence"/>
</dbReference>
<keyword evidence="5" id="KW-0238">DNA-binding</keyword>
<accession>A0A9D1MEG3</accession>
<dbReference type="GO" id="GO:0008270">
    <property type="term" value="F:zinc ion binding"/>
    <property type="evidence" value="ECO:0007669"/>
    <property type="project" value="TreeGrafter"/>
</dbReference>
<feature type="binding site" evidence="7">
    <location>
        <position position="120"/>
    </location>
    <ligand>
        <name>Zn(2+)</name>
        <dbReference type="ChEBI" id="CHEBI:29105"/>
    </ligand>
</feature>
<comment type="similarity">
    <text evidence="1">Belongs to the Fur family.</text>
</comment>
<dbReference type="Gene3D" id="1.10.10.10">
    <property type="entry name" value="Winged helix-like DNA-binding domain superfamily/Winged helix DNA-binding domain"/>
    <property type="match status" value="1"/>
</dbReference>
<sequence>MQERQTKQKRIIYDALKALDHPTATEVYGYVHGRYPSISRATVFRVLGGFAETGKALELRMAGADVRYDYNVSRHYHVHCRCCGRVADLDMPAEFPMPVSPKDACGFLLEDFRVEYSGVCPRCREKAAVPC</sequence>
<dbReference type="InterPro" id="IPR002481">
    <property type="entry name" value="FUR"/>
</dbReference>
<dbReference type="AlphaFoldDB" id="A0A9D1MEG3"/>
<reference evidence="8" key="1">
    <citation type="submission" date="2020-10" db="EMBL/GenBank/DDBJ databases">
        <authorList>
            <person name="Gilroy R."/>
        </authorList>
    </citation>
    <scope>NUCLEOTIDE SEQUENCE</scope>
    <source>
        <strain evidence="8">11687</strain>
    </source>
</reference>
<reference evidence="8" key="2">
    <citation type="journal article" date="2021" name="PeerJ">
        <title>Extensive microbial diversity within the chicken gut microbiome revealed by metagenomics and culture.</title>
        <authorList>
            <person name="Gilroy R."/>
            <person name="Ravi A."/>
            <person name="Getino M."/>
            <person name="Pursley I."/>
            <person name="Horton D.L."/>
            <person name="Alikhan N.F."/>
            <person name="Baker D."/>
            <person name="Gharbi K."/>
            <person name="Hall N."/>
            <person name="Watson M."/>
            <person name="Adriaenssens E.M."/>
            <person name="Foster-Nyarko E."/>
            <person name="Jarju S."/>
            <person name="Secka A."/>
            <person name="Antonio M."/>
            <person name="Oren A."/>
            <person name="Chaudhuri R.R."/>
            <person name="La Ragione R."/>
            <person name="Hildebrand F."/>
            <person name="Pallen M.J."/>
        </authorList>
    </citation>
    <scope>NUCLEOTIDE SEQUENCE</scope>
    <source>
        <strain evidence="8">11687</strain>
    </source>
</reference>
<dbReference type="InterPro" id="IPR036390">
    <property type="entry name" value="WH_DNA-bd_sf"/>
</dbReference>
<gene>
    <name evidence="8" type="ORF">IAC57_01120</name>
</gene>
<dbReference type="PANTHER" id="PTHR33202">
    <property type="entry name" value="ZINC UPTAKE REGULATION PROTEIN"/>
    <property type="match status" value="1"/>
</dbReference>
<keyword evidence="4" id="KW-0805">Transcription regulation</keyword>
<evidence type="ECO:0000256" key="3">
    <source>
        <dbReference type="ARBA" id="ARBA00022833"/>
    </source>
</evidence>
<dbReference type="PANTHER" id="PTHR33202:SF7">
    <property type="entry name" value="FERRIC UPTAKE REGULATION PROTEIN"/>
    <property type="match status" value="1"/>
</dbReference>
<feature type="binding site" evidence="7">
    <location>
        <position position="83"/>
    </location>
    <ligand>
        <name>Zn(2+)</name>
        <dbReference type="ChEBI" id="CHEBI:29105"/>
    </ligand>
</feature>
<comment type="cofactor">
    <cofactor evidence="7">
        <name>Zn(2+)</name>
        <dbReference type="ChEBI" id="CHEBI:29105"/>
    </cofactor>
    <text evidence="7">Binds 1 zinc ion per subunit.</text>
</comment>
<dbReference type="GO" id="GO:0003700">
    <property type="term" value="F:DNA-binding transcription factor activity"/>
    <property type="evidence" value="ECO:0007669"/>
    <property type="project" value="InterPro"/>
</dbReference>
<dbReference type="CDD" id="cd07153">
    <property type="entry name" value="Fur_like"/>
    <property type="match status" value="1"/>
</dbReference>
<evidence type="ECO:0000256" key="1">
    <source>
        <dbReference type="ARBA" id="ARBA00007957"/>
    </source>
</evidence>
<evidence type="ECO:0000256" key="5">
    <source>
        <dbReference type="ARBA" id="ARBA00023125"/>
    </source>
</evidence>
<comment type="caution">
    <text evidence="8">The sequence shown here is derived from an EMBL/GenBank/DDBJ whole genome shotgun (WGS) entry which is preliminary data.</text>
</comment>
<dbReference type="InterPro" id="IPR043135">
    <property type="entry name" value="Fur_C"/>
</dbReference>
<evidence type="ECO:0000256" key="7">
    <source>
        <dbReference type="PIRSR" id="PIRSR602481-1"/>
    </source>
</evidence>
<evidence type="ECO:0000256" key="6">
    <source>
        <dbReference type="ARBA" id="ARBA00023163"/>
    </source>
</evidence>
<evidence type="ECO:0000313" key="9">
    <source>
        <dbReference type="Proteomes" id="UP000824081"/>
    </source>
</evidence>